<accession>A0A4U1ISP5</accession>
<comment type="caution">
    <text evidence="2">The sequence shown here is derived from an EMBL/GenBank/DDBJ whole genome shotgun (WGS) entry which is preliminary data.</text>
</comment>
<organism evidence="2 3">
    <name type="scientific">Polyangium fumosum</name>
    <dbReference type="NCBI Taxonomy" id="889272"/>
    <lineage>
        <taxon>Bacteria</taxon>
        <taxon>Pseudomonadati</taxon>
        <taxon>Myxococcota</taxon>
        <taxon>Polyangia</taxon>
        <taxon>Polyangiales</taxon>
        <taxon>Polyangiaceae</taxon>
        <taxon>Polyangium</taxon>
    </lineage>
</organism>
<evidence type="ECO:0000313" key="3">
    <source>
        <dbReference type="Proteomes" id="UP000309215"/>
    </source>
</evidence>
<dbReference type="Proteomes" id="UP000309215">
    <property type="component" value="Unassembled WGS sequence"/>
</dbReference>
<evidence type="ECO:0000256" key="1">
    <source>
        <dbReference type="SAM" id="Coils"/>
    </source>
</evidence>
<evidence type="ECO:0000313" key="2">
    <source>
        <dbReference type="EMBL" id="TKC97258.1"/>
    </source>
</evidence>
<dbReference type="AlphaFoldDB" id="A0A4U1ISP5"/>
<gene>
    <name evidence="2" type="ORF">E8A74_43885</name>
</gene>
<protein>
    <submittedName>
        <fullName evidence="2">Uncharacterized protein</fullName>
    </submittedName>
</protein>
<proteinExistence type="predicted"/>
<dbReference type="RefSeq" id="WP_136935133.1">
    <property type="nucleotide sequence ID" value="NZ_SSMQ01000080.1"/>
</dbReference>
<name>A0A4U1ISP5_9BACT</name>
<keyword evidence="3" id="KW-1185">Reference proteome</keyword>
<feature type="coiled-coil region" evidence="1">
    <location>
        <begin position="359"/>
        <end position="455"/>
    </location>
</feature>
<sequence>MAYDLARLSSYVRFYQTVVNQIGAAWQNLTRLHLTAKDALGPLAEPLAPVAYAPLLAALEDPEPSADAIAALWRPVDEKDLSDLNDIYEVAGRFGFQGEDNQNLSRVQRLVASARNEILGHRRRLSDLRELPNAARTAAARLRAEEEARAAAERAEKMAAFGPLAETVVIRAKQTIDAVRTVPFPDLSNAETAAEEYRKYAAKLDHVYQTCLPFLRKAIQNLYAFVNAEPTASWPDTLPITKDLPPELVTVPPAGSVELTQARASVTSLAEEEIQLGRARDAVSTAAARLEGEMAAAQMKDAEIGQEITTAHAILDLAVAAEQAELTRVELEGLAAQRASRVESAGAVLSRQRQIEAAIKLLEDELRRRHADLGALEAQLVETRKDEPVLFGKDEWRAKVAAMEEQKAQQQATYGQRLATLQQFQIDHSSVSVEVQTEQQKQALLERQIGEAQSKAATLELTIREIGTKLGASRPSRAVSADDARKALGSLQQAKLGVAERMEALKAEMRRQKDEAVRVLNRMKQIGVERQHVTTMVQSAETAATQGREEALRQLARERRAGVERHVGEVLATLEKSIAHVGPVFVDPARDLLVAATEPKTEVTTRVLEAAEAAVPVVDRLYKELDPDLLAQDATLGQIQREFCDVAEAACVTAWGG</sequence>
<reference evidence="2 3" key="1">
    <citation type="submission" date="2019-04" db="EMBL/GenBank/DDBJ databases">
        <authorList>
            <person name="Li Y."/>
            <person name="Wang J."/>
        </authorList>
    </citation>
    <scope>NUCLEOTIDE SEQUENCE [LARGE SCALE GENOMIC DNA]</scope>
    <source>
        <strain evidence="2 3">DSM 14668</strain>
    </source>
</reference>
<keyword evidence="1" id="KW-0175">Coiled coil</keyword>
<dbReference type="EMBL" id="SSMQ01000080">
    <property type="protein sequence ID" value="TKC97258.1"/>
    <property type="molecule type" value="Genomic_DNA"/>
</dbReference>
<feature type="coiled-coil region" evidence="1">
    <location>
        <begin position="111"/>
        <end position="155"/>
    </location>
</feature>
<dbReference type="OrthoDB" id="5482783at2"/>
<feature type="coiled-coil region" evidence="1">
    <location>
        <begin position="495"/>
        <end position="526"/>
    </location>
</feature>